<feature type="binding site" evidence="7">
    <location>
        <position position="181"/>
    </location>
    <ligand>
        <name>L-glutamine</name>
        <dbReference type="ChEBI" id="CHEBI:58359"/>
    </ligand>
</feature>
<comment type="pathway">
    <text evidence="1 7 8">Cofactor biosynthesis; NAD(+) biosynthesis; NAD(+) from deamido-NAD(+) (L-Gln route): step 1/1.</text>
</comment>
<dbReference type="GO" id="GO:0003952">
    <property type="term" value="F:NAD+ synthase (glutamine-hydrolyzing) activity"/>
    <property type="evidence" value="ECO:0007669"/>
    <property type="project" value="UniProtKB-UniRule"/>
</dbReference>
<dbReference type="eggNOG" id="COG0388">
    <property type="taxonomic scope" value="Bacteria"/>
</dbReference>
<dbReference type="Pfam" id="PF00795">
    <property type="entry name" value="CN_hydrolase"/>
    <property type="match status" value="1"/>
</dbReference>
<feature type="binding site" evidence="7">
    <location>
        <begin position="289"/>
        <end position="296"/>
    </location>
    <ligand>
        <name>ATP</name>
        <dbReference type="ChEBI" id="CHEBI:30616"/>
    </ligand>
</feature>
<dbReference type="eggNOG" id="COG0171">
    <property type="taxonomic scope" value="Bacteria"/>
</dbReference>
<gene>
    <name evidence="7" type="primary">nadE</name>
    <name evidence="11" type="ORF">CDEE_0559</name>
</gene>
<feature type="binding site" evidence="7">
    <location>
        <position position="394"/>
    </location>
    <ligand>
        <name>ATP</name>
        <dbReference type="ChEBI" id="CHEBI:30616"/>
    </ligand>
</feature>
<reference evidence="11 12" key="1">
    <citation type="journal article" date="2013" name="Genome Biol. Evol.">
        <title>Genome evolution and phylogenomic analysis of candidatus kinetoplastibacterium, the betaproteobacterial endosymbionts of strigomonas and angomonas.</title>
        <authorList>
            <person name="Alves J.M."/>
            <person name="Serrano M.G."/>
            <person name="Maia da Silva F."/>
            <person name="Voegtly L.J."/>
            <person name="Matveyev A.V."/>
            <person name="Teixeira M.M."/>
            <person name="Camargo E.P."/>
            <person name="Buck G.A."/>
        </authorList>
    </citation>
    <scope>NUCLEOTIDE SEQUENCE [LARGE SCALE GENOMIC DNA]</scope>
    <source>
        <strain evidence="11 12">TCC036E</strain>
    </source>
</reference>
<dbReference type="SUPFAM" id="SSF56317">
    <property type="entry name" value="Carbon-nitrogen hydrolase"/>
    <property type="match status" value="1"/>
</dbReference>
<evidence type="ECO:0000256" key="7">
    <source>
        <dbReference type="HAMAP-Rule" id="MF_02090"/>
    </source>
</evidence>
<feature type="binding site" evidence="7">
    <location>
        <position position="399"/>
    </location>
    <ligand>
        <name>deamido-NAD(+)</name>
        <dbReference type="ChEBI" id="CHEBI:58437"/>
        <note>ligand shared between two neighboring subunits</note>
    </ligand>
</feature>
<keyword evidence="3 7" id="KW-0436">Ligase</keyword>
<comment type="catalytic activity">
    <reaction evidence="7 8">
        <text>deamido-NAD(+) + L-glutamine + ATP + H2O = L-glutamate + AMP + diphosphate + NAD(+) + H(+)</text>
        <dbReference type="Rhea" id="RHEA:24384"/>
        <dbReference type="ChEBI" id="CHEBI:15377"/>
        <dbReference type="ChEBI" id="CHEBI:15378"/>
        <dbReference type="ChEBI" id="CHEBI:29985"/>
        <dbReference type="ChEBI" id="CHEBI:30616"/>
        <dbReference type="ChEBI" id="CHEBI:33019"/>
        <dbReference type="ChEBI" id="CHEBI:57540"/>
        <dbReference type="ChEBI" id="CHEBI:58359"/>
        <dbReference type="ChEBI" id="CHEBI:58437"/>
        <dbReference type="ChEBI" id="CHEBI:456215"/>
        <dbReference type="EC" id="6.3.5.1"/>
    </reaction>
</comment>
<dbReference type="PROSITE" id="PS50263">
    <property type="entry name" value="CN_HYDROLASE"/>
    <property type="match status" value="1"/>
</dbReference>
<dbReference type="Gene3D" id="3.60.110.10">
    <property type="entry name" value="Carbon-nitrogen hydrolase"/>
    <property type="match status" value="1"/>
</dbReference>
<feature type="domain" description="CN hydrolase" evidence="10">
    <location>
        <begin position="4"/>
        <end position="245"/>
    </location>
</feature>
<evidence type="ECO:0000313" key="11">
    <source>
        <dbReference type="EMBL" id="AGF47592.1"/>
    </source>
</evidence>
<dbReference type="UniPathway" id="UPA00253">
    <property type="reaction ID" value="UER00334"/>
</dbReference>
<dbReference type="GO" id="GO:0009435">
    <property type="term" value="P:NAD+ biosynthetic process"/>
    <property type="evidence" value="ECO:0007669"/>
    <property type="project" value="UniProtKB-UniRule"/>
</dbReference>
<feature type="active site" description="Proton acceptor; for glutaminase activity" evidence="7">
    <location>
        <position position="43"/>
    </location>
</feature>
<evidence type="ECO:0000256" key="5">
    <source>
        <dbReference type="ARBA" id="ARBA00022840"/>
    </source>
</evidence>
<dbReference type="STRING" id="1208918.CDEE_0559"/>
<comment type="function">
    <text evidence="7">Catalyzes the ATP-dependent amidation of deamido-NAD to form NAD. Uses L-glutamine as a nitrogen source.</text>
</comment>
<dbReference type="HOGENOM" id="CLU_022313_2_0_4"/>
<dbReference type="PANTHER" id="PTHR23090:SF9">
    <property type="entry name" value="GLUTAMINE-DEPENDENT NAD(+) SYNTHETASE"/>
    <property type="match status" value="1"/>
</dbReference>
<dbReference type="InterPro" id="IPR014445">
    <property type="entry name" value="Gln-dep_NAD_synthase"/>
</dbReference>
<keyword evidence="4 7" id="KW-0547">Nucleotide-binding</keyword>
<sequence>MNNIKIAIAQINSVVGDIEGNTIKLIKIINESYNNFDLLVTPELVITGYPPEDLLFHHSFIKSQNLHLEKLRQSTIGLKKLFVLVGHVHHESNNAYNVATLFNNGAVIGRYYKSQLPNYSVFDEKRYFSIKKQAFTFNIKSKKIGIMICEDLWVDASIELYQDLHVDIIVSLNASPFFIGKDELRYSICKKLVNKLRCGLVYVNAVGGQDELIFDGGSFFMNSRGLCTKKLFSWKEDLDYFDINVCEESSINYFDILQNPNIELQVWNALVLSLRDYINKNNFPGVIIGLSGGIDSALALTLAVDAIGSNRVQAIMMSTCYTSEMSIIDADILARRLNVEYNNIDINKILYSYNNITNEILKTSEIAKENIQARIRGNLLMAISNTNGNLVVTTGNKSEIAMGYCTLYGDMVGGFALLKDISKTMVYKLSKWRNRISYIIPDRIISRAPSAELKFDQTDQDTLPPYDLLDEVLELYIEKKFTIEQIIDCGYGVDIVNRILELLHKNEYKRSQSPIGPKITSCSFGCDWRYPITNSFYEKL</sequence>
<dbReference type="EMBL" id="CP003804">
    <property type="protein sequence ID" value="AGF47592.1"/>
    <property type="molecule type" value="Genomic_DNA"/>
</dbReference>
<feature type="active site" description="For glutaminase activity" evidence="7">
    <location>
        <position position="113"/>
    </location>
</feature>
<dbReference type="AlphaFoldDB" id="M1LPJ3"/>
<evidence type="ECO:0000256" key="9">
    <source>
        <dbReference type="RuleBase" id="RU003811"/>
    </source>
</evidence>
<dbReference type="Proteomes" id="UP000011686">
    <property type="component" value="Chromosome"/>
</dbReference>
<protein>
    <recommendedName>
        <fullName evidence="7 8">Glutamine-dependent NAD(+) synthetase</fullName>
        <ecNumber evidence="7 8">6.3.5.1</ecNumber>
    </recommendedName>
    <alternativeName>
        <fullName evidence="7 8">NAD(+) synthase [glutamine-hydrolyzing]</fullName>
    </alternativeName>
</protein>
<dbReference type="InterPro" id="IPR014729">
    <property type="entry name" value="Rossmann-like_a/b/a_fold"/>
</dbReference>
<dbReference type="NCBIfam" id="TIGR00552">
    <property type="entry name" value="nadE"/>
    <property type="match status" value="1"/>
</dbReference>
<dbReference type="GO" id="GO:0005524">
    <property type="term" value="F:ATP binding"/>
    <property type="evidence" value="ECO:0007669"/>
    <property type="project" value="UniProtKB-UniRule"/>
</dbReference>
<feature type="binding site" evidence="7">
    <location>
        <position position="175"/>
    </location>
    <ligand>
        <name>L-glutamine</name>
        <dbReference type="ChEBI" id="CHEBI:58359"/>
    </ligand>
</feature>
<feature type="binding site" evidence="7">
    <location>
        <position position="509"/>
    </location>
    <ligand>
        <name>deamido-NAD(+)</name>
        <dbReference type="ChEBI" id="CHEBI:58437"/>
        <note>ligand shared between two neighboring subunits</note>
    </ligand>
</feature>
<dbReference type="GO" id="GO:0005737">
    <property type="term" value="C:cytoplasm"/>
    <property type="evidence" value="ECO:0007669"/>
    <property type="project" value="InterPro"/>
</dbReference>
<dbReference type="GO" id="GO:0008795">
    <property type="term" value="F:NAD+ synthase activity"/>
    <property type="evidence" value="ECO:0007669"/>
    <property type="project" value="UniProtKB-UniRule"/>
</dbReference>
<keyword evidence="6 7" id="KW-0520">NAD</keyword>
<dbReference type="EC" id="6.3.5.1" evidence="7 8"/>
<dbReference type="InterPro" id="IPR003694">
    <property type="entry name" value="NAD_synthase"/>
</dbReference>
<evidence type="ECO:0000256" key="2">
    <source>
        <dbReference type="ARBA" id="ARBA00007145"/>
    </source>
</evidence>
<evidence type="ECO:0000256" key="4">
    <source>
        <dbReference type="ARBA" id="ARBA00022741"/>
    </source>
</evidence>
<name>M1LPJ3_9PROT</name>
<evidence type="ECO:0000259" key="10">
    <source>
        <dbReference type="PROSITE" id="PS50263"/>
    </source>
</evidence>
<evidence type="ECO:0000256" key="3">
    <source>
        <dbReference type="ARBA" id="ARBA00022598"/>
    </source>
</evidence>
<dbReference type="KEGG" id="kct:CDEE_0559"/>
<keyword evidence="12" id="KW-1185">Reference proteome</keyword>
<feature type="binding site" evidence="7">
    <location>
        <position position="370"/>
    </location>
    <ligand>
        <name>deamido-NAD(+)</name>
        <dbReference type="ChEBI" id="CHEBI:58437"/>
        <note>ligand shared between two neighboring subunits</note>
    </ligand>
</feature>
<organism evidence="11 12">
    <name type="scientific">Candidatus Kinetoplastidibacterium crithidiae TCC036E</name>
    <dbReference type="NCBI Taxonomy" id="1208918"/>
    <lineage>
        <taxon>Bacteria</taxon>
        <taxon>Pseudomonadati</taxon>
        <taxon>Pseudomonadota</taxon>
        <taxon>Betaproteobacteria</taxon>
        <taxon>Candidatus Kinetoplastidibacterium</taxon>
    </lineage>
</organism>
<dbReference type="SUPFAM" id="SSF52402">
    <property type="entry name" value="Adenine nucleotide alpha hydrolases-like"/>
    <property type="match status" value="1"/>
</dbReference>
<feature type="binding site" evidence="7">
    <location>
        <position position="119"/>
    </location>
    <ligand>
        <name>L-glutamine</name>
        <dbReference type="ChEBI" id="CHEBI:58359"/>
    </ligand>
</feature>
<dbReference type="PATRIC" id="fig|1208918.3.peg.290"/>
<dbReference type="HAMAP" id="MF_02090">
    <property type="entry name" value="NadE_glutamine_dep"/>
    <property type="match status" value="1"/>
</dbReference>
<dbReference type="InterPro" id="IPR036526">
    <property type="entry name" value="C-N_Hydrolase_sf"/>
</dbReference>
<dbReference type="CDD" id="cd00553">
    <property type="entry name" value="NAD_synthase"/>
    <property type="match status" value="1"/>
</dbReference>
<evidence type="ECO:0000256" key="1">
    <source>
        <dbReference type="ARBA" id="ARBA00005188"/>
    </source>
</evidence>
<evidence type="ECO:0000256" key="8">
    <source>
        <dbReference type="PIRNR" id="PIRNR006630"/>
    </source>
</evidence>
<keyword evidence="5 7" id="KW-0067">ATP-binding</keyword>
<comment type="similarity">
    <text evidence="2 7 8">In the C-terminal section; belongs to the NAD synthetase family.</text>
</comment>
<dbReference type="InterPro" id="IPR003010">
    <property type="entry name" value="C-N_Hydrolase"/>
</dbReference>
<comment type="similarity">
    <text evidence="9">Belongs to the NAD synthetase family.</text>
</comment>
<feature type="active site" description="Nucleophile; for glutaminase activity" evidence="7">
    <location>
        <position position="149"/>
    </location>
</feature>
<dbReference type="PANTHER" id="PTHR23090">
    <property type="entry name" value="NH 3 /GLUTAMINE-DEPENDENT NAD + SYNTHETASE"/>
    <property type="match status" value="1"/>
</dbReference>
<dbReference type="PIRSF" id="PIRSF006630">
    <property type="entry name" value="NADS_GAT"/>
    <property type="match status" value="1"/>
</dbReference>
<proteinExistence type="inferred from homology"/>
<dbReference type="InterPro" id="IPR022310">
    <property type="entry name" value="NAD/GMP_synthase"/>
</dbReference>
<dbReference type="NCBIfam" id="NF010588">
    <property type="entry name" value="PRK13981.1"/>
    <property type="match status" value="1"/>
</dbReference>
<comment type="caution">
    <text evidence="7">Lacks conserved residue(s) required for the propagation of feature annotation.</text>
</comment>
<evidence type="ECO:0000313" key="12">
    <source>
        <dbReference type="Proteomes" id="UP000011686"/>
    </source>
</evidence>
<dbReference type="RefSeq" id="WP_015238576.1">
    <property type="nucleotide sequence ID" value="NC_020283.1"/>
</dbReference>
<dbReference type="FunFam" id="3.40.50.620:FF:000106">
    <property type="entry name" value="Glutamine-dependent NAD(+) synthetase"/>
    <property type="match status" value="1"/>
</dbReference>
<accession>M1LPJ3</accession>
<evidence type="ECO:0000256" key="6">
    <source>
        <dbReference type="ARBA" id="ARBA00023027"/>
    </source>
</evidence>
<dbReference type="Gene3D" id="3.40.50.620">
    <property type="entry name" value="HUPs"/>
    <property type="match status" value="1"/>
</dbReference>
<dbReference type="CDD" id="cd07570">
    <property type="entry name" value="GAT_Gln-NAD-synth"/>
    <property type="match status" value="1"/>
</dbReference>
<dbReference type="Pfam" id="PF02540">
    <property type="entry name" value="NAD_synthase"/>
    <property type="match status" value="1"/>
</dbReference>
<dbReference type="GO" id="GO:0004359">
    <property type="term" value="F:glutaminase activity"/>
    <property type="evidence" value="ECO:0007669"/>
    <property type="project" value="InterPro"/>
</dbReference>